<keyword evidence="4 6" id="KW-1133">Transmembrane helix</keyword>
<protein>
    <recommendedName>
        <fullName evidence="8">Polysaccharide biosynthesis protein</fullName>
    </recommendedName>
</protein>
<name>A0A7V2F469_UNCEI</name>
<organism evidence="7">
    <name type="scientific">Eiseniibacteriota bacterium</name>
    <dbReference type="NCBI Taxonomy" id="2212470"/>
    <lineage>
        <taxon>Bacteria</taxon>
        <taxon>Candidatus Eiseniibacteriota</taxon>
    </lineage>
</organism>
<gene>
    <name evidence="7" type="ORF">ENO08_08540</name>
</gene>
<dbReference type="AlphaFoldDB" id="A0A7V2F469"/>
<comment type="caution">
    <text evidence="7">The sequence shown here is derived from an EMBL/GenBank/DDBJ whole genome shotgun (WGS) entry which is preliminary data.</text>
</comment>
<comment type="subcellular location">
    <subcellularLocation>
        <location evidence="1">Cell membrane</location>
        <topology evidence="1">Multi-pass membrane protein</topology>
    </subcellularLocation>
</comment>
<keyword evidence="3 6" id="KW-0812">Transmembrane</keyword>
<feature type="non-terminal residue" evidence="7">
    <location>
        <position position="182"/>
    </location>
</feature>
<proteinExistence type="predicted"/>
<evidence type="ECO:0000256" key="5">
    <source>
        <dbReference type="ARBA" id="ARBA00023136"/>
    </source>
</evidence>
<evidence type="ECO:0000313" key="7">
    <source>
        <dbReference type="EMBL" id="HER44492.1"/>
    </source>
</evidence>
<evidence type="ECO:0000256" key="4">
    <source>
        <dbReference type="ARBA" id="ARBA00022989"/>
    </source>
</evidence>
<evidence type="ECO:0000256" key="6">
    <source>
        <dbReference type="SAM" id="Phobius"/>
    </source>
</evidence>
<feature type="transmembrane region" description="Helical" evidence="6">
    <location>
        <begin position="51"/>
        <end position="74"/>
    </location>
</feature>
<reference evidence="7" key="1">
    <citation type="journal article" date="2020" name="mSystems">
        <title>Genome- and Community-Level Interaction Insights into Carbon Utilization and Element Cycling Functions of Hydrothermarchaeota in Hydrothermal Sediment.</title>
        <authorList>
            <person name="Zhou Z."/>
            <person name="Liu Y."/>
            <person name="Xu W."/>
            <person name="Pan J."/>
            <person name="Luo Z.H."/>
            <person name="Li M."/>
        </authorList>
    </citation>
    <scope>NUCLEOTIDE SEQUENCE [LARGE SCALE GENOMIC DNA]</scope>
    <source>
        <strain evidence="7">SpSt-1233</strain>
    </source>
</reference>
<dbReference type="EMBL" id="DSEC01000613">
    <property type="protein sequence ID" value="HER44492.1"/>
    <property type="molecule type" value="Genomic_DNA"/>
</dbReference>
<evidence type="ECO:0000256" key="1">
    <source>
        <dbReference type="ARBA" id="ARBA00004651"/>
    </source>
</evidence>
<dbReference type="Proteomes" id="UP000886069">
    <property type="component" value="Unassembled WGS sequence"/>
</dbReference>
<sequence>MERKGPVDLSTTKVIFDTFFVSATKVFFLVLKPLRGVILGRLLGPAVYGIMNIPVPYVQISLILSNIGFTAAVAKLMPEHLQAGRRDLSRMIFRASVFLTVALALLWTALLIVFAPRIVRDIAHRPDALGPMVVYSLIIPFMAVNTIYASILLAVQRGKLRAKITAIHGVLNVALPIVCTLI</sequence>
<evidence type="ECO:0008006" key="8">
    <source>
        <dbReference type="Google" id="ProtNLM"/>
    </source>
</evidence>
<keyword evidence="2" id="KW-1003">Cell membrane</keyword>
<feature type="transmembrane region" description="Helical" evidence="6">
    <location>
        <begin position="12"/>
        <end position="31"/>
    </location>
</feature>
<dbReference type="GO" id="GO:0005886">
    <property type="term" value="C:plasma membrane"/>
    <property type="evidence" value="ECO:0007669"/>
    <property type="project" value="UniProtKB-SubCell"/>
</dbReference>
<dbReference type="PANTHER" id="PTHR30250">
    <property type="entry name" value="PST FAMILY PREDICTED COLANIC ACID TRANSPORTER"/>
    <property type="match status" value="1"/>
</dbReference>
<dbReference type="Pfam" id="PF01943">
    <property type="entry name" value="Polysacc_synt"/>
    <property type="match status" value="1"/>
</dbReference>
<accession>A0A7V2F469</accession>
<evidence type="ECO:0000256" key="3">
    <source>
        <dbReference type="ARBA" id="ARBA00022692"/>
    </source>
</evidence>
<dbReference type="InterPro" id="IPR050833">
    <property type="entry name" value="Poly_Biosynth_Transport"/>
</dbReference>
<evidence type="ECO:0000256" key="2">
    <source>
        <dbReference type="ARBA" id="ARBA00022475"/>
    </source>
</evidence>
<dbReference type="PANTHER" id="PTHR30250:SF11">
    <property type="entry name" value="O-ANTIGEN TRANSPORTER-RELATED"/>
    <property type="match status" value="1"/>
</dbReference>
<feature type="transmembrane region" description="Helical" evidence="6">
    <location>
        <begin position="95"/>
        <end position="114"/>
    </location>
</feature>
<keyword evidence="5 6" id="KW-0472">Membrane</keyword>
<dbReference type="InterPro" id="IPR002797">
    <property type="entry name" value="Polysacc_synth"/>
</dbReference>
<feature type="transmembrane region" description="Helical" evidence="6">
    <location>
        <begin position="134"/>
        <end position="155"/>
    </location>
</feature>